<organism evidence="1 2">
    <name type="scientific">Candidatus Nitrosomaritimum aestuariumsis</name>
    <dbReference type="NCBI Taxonomy" id="3342354"/>
    <lineage>
        <taxon>Archaea</taxon>
        <taxon>Nitrososphaerota</taxon>
        <taxon>Nitrososphaeria</taxon>
        <taxon>Nitrosopumilales</taxon>
        <taxon>Nitrosopumilaceae</taxon>
        <taxon>Candidatus Nitrosomaritimum</taxon>
    </lineage>
</organism>
<accession>A0AC60W4J7</accession>
<sequence length="377" mass="41539">MDTTFTVTPRFAVKMLEKALRLYTPSLNERAMAEFLADKCDDLGFEDIHIDEVGNILAKKGSGSPKILLCGHMDVVPGKVKVRKEGDSLYGRGASDAKAPLMAMLFAAASIQNNNGTVIFVGAVDEEGNATGIKNLVKKEMDIDYAIFGEPSGIKQVTIAYKGRLAINLKITAEDSSHASAPWLSKNAIEESMIFTNELKQGLESGQEEKTKGMLLTATLTEITGGTSHNVTPKECVATMDIRIPVDMNCKAVEQKIATLVKEISERRQIEAFYSILDETEPFEAPHNSPIVRAFTLGVMEVEHSRPTLIRKTGTGDMNVIGNQWSIPVVTYGPGDPHEAHTIDEKVSIDEYLRGIEILKKTLQHLKRLHDRKMKIQ</sequence>
<dbReference type="Proteomes" id="UP000526786">
    <property type="component" value="Unassembled WGS sequence"/>
</dbReference>
<reference evidence="1 2" key="1">
    <citation type="journal article" date="2020" name="Appl. Environ. Microbiol.">
        <title>Genomic Characteristics of a Novel Species of Ammonia-Oxidizing Archaea from the Jiulong River Estuary.</title>
        <authorList>
            <person name="Zou D."/>
            <person name="Wan R."/>
            <person name="Han L."/>
            <person name="Xu M.N."/>
            <person name="Liu Y."/>
            <person name="Liu H."/>
            <person name="Kao S.J."/>
            <person name="Li M."/>
        </authorList>
    </citation>
    <scope>NUCLEOTIDE SEQUENCE [LARGE SCALE GENOMIC DNA]</scope>
    <source>
        <strain evidence="1">W2bin3</strain>
    </source>
</reference>
<dbReference type="EMBL" id="JACENC010000231">
    <property type="protein sequence ID" value="MBA4454463.1"/>
    <property type="molecule type" value="Genomic_DNA"/>
</dbReference>
<protein>
    <submittedName>
        <fullName evidence="1">M20/M25/M40 family metallo-hydrolase</fullName>
    </submittedName>
</protein>
<evidence type="ECO:0000313" key="2">
    <source>
        <dbReference type="Proteomes" id="UP000526786"/>
    </source>
</evidence>
<gene>
    <name evidence="1" type="ORF">H2B05_05920</name>
</gene>
<name>A0AC60W4J7_9ARCH</name>
<evidence type="ECO:0000313" key="1">
    <source>
        <dbReference type="EMBL" id="MBA4454463.1"/>
    </source>
</evidence>
<proteinExistence type="predicted"/>
<comment type="caution">
    <text evidence="1">The sequence shown here is derived from an EMBL/GenBank/DDBJ whole genome shotgun (WGS) entry which is preliminary data.</text>
</comment>